<evidence type="ECO:0000313" key="10">
    <source>
        <dbReference type="Proteomes" id="UP000004956"/>
    </source>
</evidence>
<feature type="compositionally biased region" description="Basic and acidic residues" evidence="7">
    <location>
        <begin position="115"/>
        <end position="137"/>
    </location>
</feature>
<comment type="function">
    <text evidence="6">HflC and HflK could encode or regulate a protease.</text>
</comment>
<sequence>MSLNDPRWGRGSEEPPENEKDRRADGADEADDRQERNDRNARDDGRNDRHARNDRDGGDGNGPEDDLDQLWERFREMMGSIMGERQPKRGGRRDPLSQLKSRDDFSRDDEEEDREDRSYRSGRDERDEEPRDWREEQARLDREINARREAFRRAGERMRGPTQKGARFGSGILTAALVVGWAASGFYIVPEGQTGIVTTFGRYSESTMPGFRWHFPAPFQAVDLVDVSSVRTAEIGGRGSSNRLQEALMLTDDENIVDVQFTVQYRIKPDGAKAYLFNTRAPDTSVVQAAESAMREVVGRKLMDSILFESKAEIAEAVKHSMQDMLDRYGTGIEVMSVAIQNAQPPQQVQAAFNDAVKAGQDRERSINLGEAYMNAVLPKAEGTASRLREEAEAYKARVVETARGDADRFASVLAEYEKAPAVTRDRMYVDAMRDVYQNVTKVYVDQKAGSNLLYLPLDRLIRDTKRAAEPGYSDTDVASQNALGSLGSMGNTSTADTITTGTSNVPATSNNVSGTLPADLLRDPRSRVR</sequence>
<feature type="compositionally biased region" description="Polar residues" evidence="7">
    <location>
        <begin position="504"/>
        <end position="515"/>
    </location>
</feature>
<feature type="compositionally biased region" description="Basic and acidic residues" evidence="7">
    <location>
        <begin position="33"/>
        <end position="58"/>
    </location>
</feature>
<keyword evidence="3 6" id="KW-0812">Transmembrane</keyword>
<dbReference type="InterPro" id="IPR001107">
    <property type="entry name" value="Band_7"/>
</dbReference>
<evidence type="ECO:0000259" key="8">
    <source>
        <dbReference type="SMART" id="SM00244"/>
    </source>
</evidence>
<accession>H3KID4</accession>
<evidence type="ECO:0000256" key="3">
    <source>
        <dbReference type="ARBA" id="ARBA00022692"/>
    </source>
</evidence>
<comment type="similarity">
    <text evidence="2 6">Belongs to the band 7/mec-2 family. HflK subfamily.</text>
</comment>
<feature type="region of interest" description="Disordered" evidence="7">
    <location>
        <begin position="1"/>
        <end position="137"/>
    </location>
</feature>
<reference evidence="9 10" key="1">
    <citation type="submission" date="2011-11" db="EMBL/GenBank/DDBJ databases">
        <authorList>
            <person name="Weinstock G."/>
            <person name="Sodergren E."/>
            <person name="Clifton S."/>
            <person name="Fulton L."/>
            <person name="Fulton B."/>
            <person name="Courtney L."/>
            <person name="Fronick C."/>
            <person name="Harrison M."/>
            <person name="Strong C."/>
            <person name="Farmer C."/>
            <person name="Delahaunty K."/>
            <person name="Markovic C."/>
            <person name="Hall O."/>
            <person name="Minx P."/>
            <person name="Tomlinson C."/>
            <person name="Mitreva M."/>
            <person name="Hou S."/>
            <person name="Chen J."/>
            <person name="Wollam A."/>
            <person name="Pepin K.H."/>
            <person name="Johnson M."/>
            <person name="Bhonagiri V."/>
            <person name="Zhang X."/>
            <person name="Suruliraj S."/>
            <person name="Warren W."/>
            <person name="Chinwalla A."/>
            <person name="Mardis E.R."/>
            <person name="Wilson R.K."/>
        </authorList>
    </citation>
    <scope>NUCLEOTIDE SEQUENCE [LARGE SCALE GENOMIC DNA]</scope>
    <source>
        <strain evidence="9 10">YIT 11816</strain>
    </source>
</reference>
<dbReference type="GO" id="GO:0016020">
    <property type="term" value="C:membrane"/>
    <property type="evidence" value="ECO:0007669"/>
    <property type="project" value="UniProtKB-SubCell"/>
</dbReference>
<feature type="compositionally biased region" description="Basic and acidic residues" evidence="7">
    <location>
        <begin position="7"/>
        <end position="26"/>
    </location>
</feature>
<evidence type="ECO:0000256" key="4">
    <source>
        <dbReference type="ARBA" id="ARBA00022989"/>
    </source>
</evidence>
<dbReference type="Proteomes" id="UP000004956">
    <property type="component" value="Unassembled WGS sequence"/>
</dbReference>
<dbReference type="PANTHER" id="PTHR43327:SF2">
    <property type="entry name" value="MODULATOR OF FTSH PROTEASE HFLK"/>
    <property type="match status" value="1"/>
</dbReference>
<dbReference type="PANTHER" id="PTHR43327">
    <property type="entry name" value="STOMATIN-LIKE PROTEIN 2, MITOCHONDRIAL"/>
    <property type="match status" value="1"/>
</dbReference>
<dbReference type="EMBL" id="AFBQ01000391">
    <property type="protein sequence ID" value="EHY30123.1"/>
    <property type="molecule type" value="Genomic_DNA"/>
</dbReference>
<evidence type="ECO:0000256" key="2">
    <source>
        <dbReference type="ARBA" id="ARBA00006971"/>
    </source>
</evidence>
<dbReference type="InterPro" id="IPR010201">
    <property type="entry name" value="HflK"/>
</dbReference>
<protein>
    <recommendedName>
        <fullName evidence="6">Protein HflK</fullName>
    </recommendedName>
</protein>
<evidence type="ECO:0000256" key="1">
    <source>
        <dbReference type="ARBA" id="ARBA00004167"/>
    </source>
</evidence>
<comment type="subcellular location">
    <subcellularLocation>
        <location evidence="1">Membrane</location>
        <topology evidence="1">Single-pass membrane protein</topology>
    </subcellularLocation>
</comment>
<organism evidence="9 10">
    <name type="scientific">Sutterella parvirubra YIT 11816</name>
    <dbReference type="NCBI Taxonomy" id="762967"/>
    <lineage>
        <taxon>Bacteria</taxon>
        <taxon>Pseudomonadati</taxon>
        <taxon>Pseudomonadota</taxon>
        <taxon>Betaproteobacteria</taxon>
        <taxon>Burkholderiales</taxon>
        <taxon>Sutterellaceae</taxon>
        <taxon>Sutterella</taxon>
    </lineage>
</organism>
<comment type="caution">
    <text evidence="9">The sequence shown here is derived from an EMBL/GenBank/DDBJ whole genome shotgun (WGS) entry which is preliminary data.</text>
</comment>
<dbReference type="AlphaFoldDB" id="H3KID4"/>
<dbReference type="Gene3D" id="3.30.479.30">
    <property type="entry name" value="Band 7 domain"/>
    <property type="match status" value="1"/>
</dbReference>
<name>H3KID4_9BURK</name>
<feature type="transmembrane region" description="Helical" evidence="6">
    <location>
        <begin position="168"/>
        <end position="189"/>
    </location>
</feature>
<feature type="compositionally biased region" description="Basic and acidic residues" evidence="7">
    <location>
        <begin position="521"/>
        <end position="530"/>
    </location>
</feature>
<dbReference type="SUPFAM" id="SSF117892">
    <property type="entry name" value="Band 7/SPFH domain"/>
    <property type="match status" value="1"/>
</dbReference>
<dbReference type="HOGENOM" id="CLU_039173_2_0_4"/>
<dbReference type="CDD" id="cd03404">
    <property type="entry name" value="SPFH_HflK"/>
    <property type="match status" value="1"/>
</dbReference>
<dbReference type="SMART" id="SM00244">
    <property type="entry name" value="PHB"/>
    <property type="match status" value="1"/>
</dbReference>
<feature type="domain" description="Band 7" evidence="8">
    <location>
        <begin position="184"/>
        <end position="357"/>
    </location>
</feature>
<dbReference type="NCBIfam" id="TIGR01933">
    <property type="entry name" value="hflK"/>
    <property type="match status" value="1"/>
</dbReference>
<feature type="compositionally biased region" description="Basic and acidic residues" evidence="7">
    <location>
        <begin position="92"/>
        <end position="105"/>
    </location>
</feature>
<keyword evidence="10" id="KW-1185">Reference proteome</keyword>
<dbReference type="InterPro" id="IPR050710">
    <property type="entry name" value="Band7/mec-2_domain"/>
</dbReference>
<feature type="compositionally biased region" description="Polar residues" evidence="7">
    <location>
        <begin position="477"/>
        <end position="492"/>
    </location>
</feature>
<dbReference type="InterPro" id="IPR036013">
    <property type="entry name" value="Band_7/SPFH_dom_sf"/>
</dbReference>
<evidence type="ECO:0000256" key="7">
    <source>
        <dbReference type="SAM" id="MobiDB-lite"/>
    </source>
</evidence>
<feature type="region of interest" description="Disordered" evidence="7">
    <location>
        <begin position="471"/>
        <end position="530"/>
    </location>
</feature>
<feature type="compositionally biased region" description="Low complexity" evidence="7">
    <location>
        <begin position="493"/>
        <end position="503"/>
    </location>
</feature>
<keyword evidence="5 6" id="KW-0472">Membrane</keyword>
<comment type="subunit">
    <text evidence="6">HflC and HflK may interact to form a multimeric complex.</text>
</comment>
<evidence type="ECO:0000256" key="5">
    <source>
        <dbReference type="ARBA" id="ARBA00023136"/>
    </source>
</evidence>
<proteinExistence type="inferred from homology"/>
<dbReference type="STRING" id="762967.HMPREF9440_02546"/>
<gene>
    <name evidence="9" type="ORF">HMPREF9440_02546</name>
</gene>
<dbReference type="OrthoDB" id="9779595at2"/>
<dbReference type="RefSeq" id="WP_008543979.1">
    <property type="nucleotide sequence ID" value="NZ_JH605022.1"/>
</dbReference>
<evidence type="ECO:0000256" key="6">
    <source>
        <dbReference type="RuleBase" id="RU364113"/>
    </source>
</evidence>
<keyword evidence="4 6" id="KW-1133">Transmembrane helix</keyword>
<dbReference type="Pfam" id="PF01145">
    <property type="entry name" value="Band_7"/>
    <property type="match status" value="1"/>
</dbReference>
<evidence type="ECO:0000313" key="9">
    <source>
        <dbReference type="EMBL" id="EHY30123.1"/>
    </source>
</evidence>
<dbReference type="PATRIC" id="fig|762967.3.peg.1995"/>